<evidence type="ECO:0000256" key="2">
    <source>
        <dbReference type="ARBA" id="ARBA00023002"/>
    </source>
</evidence>
<dbReference type="InterPro" id="IPR036509">
    <property type="entry name" value="Met_Sox_Rdtase_MsrA_sf"/>
</dbReference>
<proteinExistence type="predicted"/>
<name>A0A1M6E6C6_9FLAO</name>
<evidence type="ECO:0000256" key="1">
    <source>
        <dbReference type="ARBA" id="ARBA00012502"/>
    </source>
</evidence>
<dbReference type="Gene3D" id="3.30.1060.10">
    <property type="entry name" value="Peptide methionine sulphoxide reductase MsrA"/>
    <property type="match status" value="1"/>
</dbReference>
<evidence type="ECO:0000256" key="3">
    <source>
        <dbReference type="ARBA" id="ARBA00047806"/>
    </source>
</evidence>
<dbReference type="Pfam" id="PF01625">
    <property type="entry name" value="PMSR"/>
    <property type="match status" value="1"/>
</dbReference>
<gene>
    <name evidence="6" type="ORF">SAMN04487911_10639</name>
</gene>
<accession>A0A1M6E6C6</accession>
<dbReference type="PANTHER" id="PTHR43774:SF1">
    <property type="entry name" value="PEPTIDE METHIONINE SULFOXIDE REDUCTASE MSRA 2"/>
    <property type="match status" value="1"/>
</dbReference>
<reference evidence="6 7" key="1">
    <citation type="submission" date="2016-11" db="EMBL/GenBank/DDBJ databases">
        <authorList>
            <person name="Jaros S."/>
            <person name="Januszkiewicz K."/>
            <person name="Wedrychowicz H."/>
        </authorList>
    </citation>
    <scope>NUCLEOTIDE SEQUENCE [LARGE SCALE GENOMIC DNA]</scope>
    <source>
        <strain evidence="6 7">CGMCC 1.8863</strain>
    </source>
</reference>
<dbReference type="OrthoDB" id="4174719at2"/>
<dbReference type="AlphaFoldDB" id="A0A1M6E6C6"/>
<dbReference type="EC" id="1.8.4.11" evidence="1"/>
<dbReference type="GO" id="GO:0008113">
    <property type="term" value="F:peptide-methionine (S)-S-oxide reductase activity"/>
    <property type="evidence" value="ECO:0007669"/>
    <property type="project" value="UniProtKB-EC"/>
</dbReference>
<dbReference type="InterPro" id="IPR002569">
    <property type="entry name" value="Met_Sox_Rdtase_MsrA_dom"/>
</dbReference>
<dbReference type="Proteomes" id="UP000184231">
    <property type="component" value="Unassembled WGS sequence"/>
</dbReference>
<evidence type="ECO:0000313" key="7">
    <source>
        <dbReference type="Proteomes" id="UP000184231"/>
    </source>
</evidence>
<sequence>MGTISKIAFGGGCHWCTEAIFMSVNGVVGVDQGFISIDTGEDSFSEAVIVYYQADKIGLHVLISIHLYTHRSTSVHSMRKKYRSAIYTFNEADRKSAETSLEILQQQFSTPLITQVYPFKAFRFSDEMFHNYYYTDPNKPFCTSYIVPKLKVLFREFGLYANKERIGG</sequence>
<protein>
    <recommendedName>
        <fullName evidence="1">peptide-methionine (S)-S-oxide reductase</fullName>
        <ecNumber evidence="1">1.8.4.11</ecNumber>
    </recommendedName>
</protein>
<keyword evidence="7" id="KW-1185">Reference proteome</keyword>
<dbReference type="SUPFAM" id="SSF55068">
    <property type="entry name" value="Peptide methionine sulfoxide reductase"/>
    <property type="match status" value="1"/>
</dbReference>
<dbReference type="STRING" id="558155.SAMN04487911_10639"/>
<feature type="domain" description="Peptide methionine sulphoxide reductase MsrA" evidence="5">
    <location>
        <begin position="6"/>
        <end position="142"/>
    </location>
</feature>
<organism evidence="6 7">
    <name type="scientific">Arenibacter nanhaiticus</name>
    <dbReference type="NCBI Taxonomy" id="558155"/>
    <lineage>
        <taxon>Bacteria</taxon>
        <taxon>Pseudomonadati</taxon>
        <taxon>Bacteroidota</taxon>
        <taxon>Flavobacteriia</taxon>
        <taxon>Flavobacteriales</taxon>
        <taxon>Flavobacteriaceae</taxon>
        <taxon>Arenibacter</taxon>
    </lineage>
</organism>
<dbReference type="EMBL" id="FQYX01000006">
    <property type="protein sequence ID" value="SHI80953.1"/>
    <property type="molecule type" value="Genomic_DNA"/>
</dbReference>
<dbReference type="RefSeq" id="WP_072763635.1">
    <property type="nucleotide sequence ID" value="NZ_FQYX01000006.1"/>
</dbReference>
<comment type="catalytic activity">
    <reaction evidence="4">
        <text>[thioredoxin]-disulfide + L-methionine + H2O = L-methionine (S)-S-oxide + [thioredoxin]-dithiol</text>
        <dbReference type="Rhea" id="RHEA:19993"/>
        <dbReference type="Rhea" id="RHEA-COMP:10698"/>
        <dbReference type="Rhea" id="RHEA-COMP:10700"/>
        <dbReference type="ChEBI" id="CHEBI:15377"/>
        <dbReference type="ChEBI" id="CHEBI:29950"/>
        <dbReference type="ChEBI" id="CHEBI:50058"/>
        <dbReference type="ChEBI" id="CHEBI:57844"/>
        <dbReference type="ChEBI" id="CHEBI:58772"/>
        <dbReference type="EC" id="1.8.4.11"/>
    </reaction>
</comment>
<evidence type="ECO:0000259" key="5">
    <source>
        <dbReference type="Pfam" id="PF01625"/>
    </source>
</evidence>
<evidence type="ECO:0000256" key="4">
    <source>
        <dbReference type="ARBA" id="ARBA00048782"/>
    </source>
</evidence>
<comment type="catalytic activity">
    <reaction evidence="3">
        <text>L-methionyl-[protein] + [thioredoxin]-disulfide + H2O = L-methionyl-(S)-S-oxide-[protein] + [thioredoxin]-dithiol</text>
        <dbReference type="Rhea" id="RHEA:14217"/>
        <dbReference type="Rhea" id="RHEA-COMP:10698"/>
        <dbReference type="Rhea" id="RHEA-COMP:10700"/>
        <dbReference type="Rhea" id="RHEA-COMP:12313"/>
        <dbReference type="Rhea" id="RHEA-COMP:12315"/>
        <dbReference type="ChEBI" id="CHEBI:15377"/>
        <dbReference type="ChEBI" id="CHEBI:16044"/>
        <dbReference type="ChEBI" id="CHEBI:29950"/>
        <dbReference type="ChEBI" id="CHEBI:44120"/>
        <dbReference type="ChEBI" id="CHEBI:50058"/>
        <dbReference type="EC" id="1.8.4.11"/>
    </reaction>
</comment>
<evidence type="ECO:0000313" key="6">
    <source>
        <dbReference type="EMBL" id="SHI80953.1"/>
    </source>
</evidence>
<keyword evidence="2" id="KW-0560">Oxidoreductase</keyword>
<dbReference type="PANTHER" id="PTHR43774">
    <property type="entry name" value="PEPTIDE METHIONINE SULFOXIDE REDUCTASE"/>
    <property type="match status" value="1"/>
</dbReference>